<proteinExistence type="predicted"/>
<keyword evidence="2" id="KW-1185">Reference proteome</keyword>
<reference evidence="2" key="1">
    <citation type="submission" date="2016-10" db="EMBL/GenBank/DDBJ databases">
        <authorList>
            <person name="Varghese N."/>
            <person name="Submissions S."/>
        </authorList>
    </citation>
    <scope>NUCLEOTIDE SEQUENCE [LARGE SCALE GENOMIC DNA]</scope>
    <source>
        <strain evidence="2">DSM 26893</strain>
    </source>
</reference>
<accession>A0A1H8LF29</accession>
<dbReference type="SUPFAM" id="SSF51316">
    <property type="entry name" value="Mss4-like"/>
    <property type="match status" value="1"/>
</dbReference>
<evidence type="ECO:0000313" key="1">
    <source>
        <dbReference type="EMBL" id="SEO03760.1"/>
    </source>
</evidence>
<dbReference type="EMBL" id="FOCM01000010">
    <property type="protein sequence ID" value="SEO03760.1"/>
    <property type="molecule type" value="Genomic_DNA"/>
</dbReference>
<sequence length="191" mass="20808">MSDRIWRCRCGAVQATVAQVPQSGVPAVCYCTDCRAFARLHGAADTLDPAGGVALYSTTSDRVRILQGAEHLGCERLTRRGPLRWFTTCCDTPLGNTAPFRGVPFFSLMTAGLEDAPKPRVRLHRGSATGRVPRPHGSLYALALGVARRVLASRLSGRWRETPFFDADGRPVSKPGRPDQDDLRLAYGART</sequence>
<dbReference type="InterPro" id="IPR046149">
    <property type="entry name" value="DUF6151"/>
</dbReference>
<dbReference type="Gene3D" id="3.90.1590.10">
    <property type="entry name" value="glutathione-dependent formaldehyde- activating enzyme (gfa)"/>
    <property type="match status" value="1"/>
</dbReference>
<name>A0A1H8LF29_9RHOB</name>
<organism evidence="1 2">
    <name type="scientific">Palleronia pelagia</name>
    <dbReference type="NCBI Taxonomy" id="387096"/>
    <lineage>
        <taxon>Bacteria</taxon>
        <taxon>Pseudomonadati</taxon>
        <taxon>Pseudomonadota</taxon>
        <taxon>Alphaproteobacteria</taxon>
        <taxon>Rhodobacterales</taxon>
        <taxon>Roseobacteraceae</taxon>
        <taxon>Palleronia</taxon>
    </lineage>
</organism>
<dbReference type="Pfam" id="PF19648">
    <property type="entry name" value="DUF6151"/>
    <property type="match status" value="1"/>
</dbReference>
<protein>
    <submittedName>
        <fullName evidence="1">Uncharacterized conserved protein</fullName>
    </submittedName>
</protein>
<dbReference type="InterPro" id="IPR011057">
    <property type="entry name" value="Mss4-like_sf"/>
</dbReference>
<dbReference type="OrthoDB" id="5500342at2"/>
<gene>
    <name evidence="1" type="ORF">SAMN04488011_11048</name>
</gene>
<dbReference type="AlphaFoldDB" id="A0A1H8LF29"/>
<evidence type="ECO:0000313" key="2">
    <source>
        <dbReference type="Proteomes" id="UP000199372"/>
    </source>
</evidence>
<dbReference type="Proteomes" id="UP000199372">
    <property type="component" value="Unassembled WGS sequence"/>
</dbReference>
<dbReference type="RefSeq" id="WP_091846590.1">
    <property type="nucleotide sequence ID" value="NZ_FOCM01000010.1"/>
</dbReference>